<dbReference type="GO" id="GO:0016887">
    <property type="term" value="F:ATP hydrolysis activity"/>
    <property type="evidence" value="ECO:0007669"/>
    <property type="project" value="InterPro"/>
</dbReference>
<feature type="domain" description="ABC transporter" evidence="3">
    <location>
        <begin position="258"/>
        <end position="502"/>
    </location>
</feature>
<evidence type="ECO:0000256" key="1">
    <source>
        <dbReference type="ARBA" id="ARBA00022741"/>
    </source>
</evidence>
<dbReference type="CDD" id="cd03215">
    <property type="entry name" value="ABC_Carb_Monos_II"/>
    <property type="match status" value="1"/>
</dbReference>
<dbReference type="InterPro" id="IPR017871">
    <property type="entry name" value="ABC_transporter-like_CS"/>
</dbReference>
<dbReference type="PANTHER" id="PTHR43790:SF4">
    <property type="entry name" value="GUANOSINE IMPORT ATP-BINDING PROTEIN NUPO"/>
    <property type="match status" value="1"/>
</dbReference>
<evidence type="ECO:0000313" key="4">
    <source>
        <dbReference type="EMBL" id="AJC74239.1"/>
    </source>
</evidence>
<dbReference type="Proteomes" id="UP000077469">
    <property type="component" value="Chromosome"/>
</dbReference>
<dbReference type="RefSeq" id="WP_031505139.1">
    <property type="nucleotide sequence ID" value="NC_022795.1"/>
</dbReference>
<dbReference type="GO" id="GO:0005524">
    <property type="term" value="F:ATP binding"/>
    <property type="evidence" value="ECO:0007669"/>
    <property type="project" value="UniProtKB-KW"/>
</dbReference>
<evidence type="ECO:0000259" key="3">
    <source>
        <dbReference type="PROSITE" id="PS50893"/>
    </source>
</evidence>
<dbReference type="InterPro" id="IPR050107">
    <property type="entry name" value="ABC_carbohydrate_import_ATPase"/>
</dbReference>
<dbReference type="InterPro" id="IPR003593">
    <property type="entry name" value="AAA+_ATPase"/>
</dbReference>
<feature type="domain" description="ABC transporter" evidence="3">
    <location>
        <begin position="4"/>
        <end position="241"/>
    </location>
</feature>
<dbReference type="KEGG" id="phy:AJ81_08635"/>
<dbReference type="Pfam" id="PF00005">
    <property type="entry name" value="ABC_tran"/>
    <property type="match status" value="2"/>
</dbReference>
<dbReference type="SUPFAM" id="SSF52540">
    <property type="entry name" value="P-loop containing nucleoside triphosphate hydrolases"/>
    <property type="match status" value="2"/>
</dbReference>
<accession>A0A0X1KSP0</accession>
<name>A0A0X1KSP0_9THEM</name>
<evidence type="ECO:0000256" key="2">
    <source>
        <dbReference type="ARBA" id="ARBA00022840"/>
    </source>
</evidence>
<dbReference type="PATRIC" id="fig|1123384.7.peg.1730"/>
<dbReference type="PROSITE" id="PS50893">
    <property type="entry name" value="ABC_TRANSPORTER_2"/>
    <property type="match status" value="2"/>
</dbReference>
<organism evidence="4 5">
    <name type="scientific">Pseudothermotoga hypogea DSM 11164 = NBRC 106472</name>
    <dbReference type="NCBI Taxonomy" id="1123384"/>
    <lineage>
        <taxon>Bacteria</taxon>
        <taxon>Thermotogati</taxon>
        <taxon>Thermotogota</taxon>
        <taxon>Thermotogae</taxon>
        <taxon>Thermotogales</taxon>
        <taxon>Thermotogaceae</taxon>
        <taxon>Pseudothermotoga</taxon>
    </lineage>
</organism>
<protein>
    <submittedName>
        <fullName evidence="4">Heme ABC transporter ATP-binding protein</fullName>
    </submittedName>
</protein>
<dbReference type="PANTHER" id="PTHR43790">
    <property type="entry name" value="CARBOHYDRATE TRANSPORT ATP-BINDING PROTEIN MG119-RELATED"/>
    <property type="match status" value="1"/>
</dbReference>
<dbReference type="EMBL" id="CP007141">
    <property type="protein sequence ID" value="AJC74239.1"/>
    <property type="molecule type" value="Genomic_DNA"/>
</dbReference>
<keyword evidence="1" id="KW-0547">Nucleotide-binding</keyword>
<dbReference type="AlphaFoldDB" id="A0A0X1KSP0"/>
<proteinExistence type="predicted"/>
<sequence>MKAIEAINVTKVYPNGVVANRNVNFSATVGEIHAVVGENGAGKTTLMKILFGMEKPTSGEIRIFEEPVQLNSPHDAIAMGVGMVHQHFMLVPSFTVAENIMLGIEPKKNLFSLDFKRMEQIISEYAKKMNFELPIWEKVMDLPVGVKQRVEIMKALIRGAKVLILDEPSSVLTPQEVNELFVVLKNLSQQGITIIFITHKLNEVKQIADRITIMREGRVVGTYRNEELSESQIVELMIGRKFEYDISRVKAIPGKPLLVVKNLNYFREDGAHILKNLSFYLRSGEILAIAGLEGNGQKELVEILTGLREKASGEMLVDGKNVLGAKPWELRQLGISHIPDDRIEVGSALDMSVAENMISDRYDQRPFSGRIVYRKRPVIEFARRLIREFSVRVKSPTTLVRMLSGGNMQKVVVARELTNEPKIVIANQPTHGIDVASSEFIRKKLLQMRDEGKGVLLISTDLQEVLQIADRILVLYKGEIVAHLQNENLTETDLGFYMLGTKRQSQEELKELLTL</sequence>
<reference evidence="4 5" key="1">
    <citation type="submission" date="2014-01" db="EMBL/GenBank/DDBJ databases">
        <title>Genome sequencing of Thermotog hypogea.</title>
        <authorList>
            <person name="Zhang X."/>
            <person name="Alvare G."/>
            <person name="Fristensky B."/>
            <person name="Chen L."/>
            <person name="Suen T."/>
            <person name="Chen Q."/>
            <person name="Ma K."/>
        </authorList>
    </citation>
    <scope>NUCLEOTIDE SEQUENCE [LARGE SCALE GENOMIC DNA]</scope>
    <source>
        <strain evidence="4 5">DSM 11164</strain>
    </source>
</reference>
<dbReference type="PaxDb" id="1123384-AJ81_08635"/>
<keyword evidence="5" id="KW-1185">Reference proteome</keyword>
<dbReference type="OrthoDB" id="9771863at2"/>
<keyword evidence="2 4" id="KW-0067">ATP-binding</keyword>
<dbReference type="InterPro" id="IPR003439">
    <property type="entry name" value="ABC_transporter-like_ATP-bd"/>
</dbReference>
<dbReference type="Gene3D" id="3.40.50.300">
    <property type="entry name" value="P-loop containing nucleotide triphosphate hydrolases"/>
    <property type="match status" value="2"/>
</dbReference>
<dbReference type="PROSITE" id="PS00211">
    <property type="entry name" value="ABC_TRANSPORTER_1"/>
    <property type="match status" value="1"/>
</dbReference>
<gene>
    <name evidence="4" type="ORF">AJ81_08635</name>
</gene>
<dbReference type="SMART" id="SM00382">
    <property type="entry name" value="AAA"/>
    <property type="match status" value="2"/>
</dbReference>
<dbReference type="STRING" id="1123384.AJ81_08635"/>
<dbReference type="InterPro" id="IPR027417">
    <property type="entry name" value="P-loop_NTPase"/>
</dbReference>
<dbReference type="CDD" id="cd03216">
    <property type="entry name" value="ABC_Carb_Monos_I"/>
    <property type="match status" value="1"/>
</dbReference>
<evidence type="ECO:0000313" key="5">
    <source>
        <dbReference type="Proteomes" id="UP000077469"/>
    </source>
</evidence>